<dbReference type="PANTHER" id="PTHR31650">
    <property type="entry name" value="O-ACYLTRANSFERASE (WSD1-LIKE) FAMILY PROTEIN"/>
    <property type="match status" value="1"/>
</dbReference>
<dbReference type="PANTHER" id="PTHR31650:SF1">
    <property type="entry name" value="WAX ESTER SYNTHASE_DIACYLGLYCEROL ACYLTRANSFERASE 4-RELATED"/>
    <property type="match status" value="1"/>
</dbReference>
<gene>
    <name evidence="14" type="ORF">GCM10011410_06410</name>
</gene>
<dbReference type="GO" id="GO:0019432">
    <property type="term" value="P:triglyceride biosynthetic process"/>
    <property type="evidence" value="ECO:0007669"/>
    <property type="project" value="TreeGrafter"/>
</dbReference>
<accession>A0A916XA59</accession>
<evidence type="ECO:0000256" key="3">
    <source>
        <dbReference type="ARBA" id="ARBA00009587"/>
    </source>
</evidence>
<comment type="similarity">
    <text evidence="3">Belongs to the long-chain O-acyltransferase family.</text>
</comment>
<dbReference type="EMBL" id="BMJH01000001">
    <property type="protein sequence ID" value="GGC56663.1"/>
    <property type="molecule type" value="Genomic_DNA"/>
</dbReference>
<reference evidence="14" key="1">
    <citation type="journal article" date="2014" name="Int. J. Syst. Evol. Microbiol.">
        <title>Complete genome sequence of Corynebacterium casei LMG S-19264T (=DSM 44701T), isolated from a smear-ripened cheese.</title>
        <authorList>
            <consortium name="US DOE Joint Genome Institute (JGI-PGF)"/>
            <person name="Walter F."/>
            <person name="Albersmeier A."/>
            <person name="Kalinowski J."/>
            <person name="Ruckert C."/>
        </authorList>
    </citation>
    <scope>NUCLEOTIDE SEQUENCE</scope>
    <source>
        <strain evidence="14">CGMCC 1.15478</strain>
    </source>
</reference>
<evidence type="ECO:0000256" key="8">
    <source>
        <dbReference type="ARBA" id="ARBA00023098"/>
    </source>
</evidence>
<dbReference type="GO" id="GO:0006071">
    <property type="term" value="P:glycerol metabolic process"/>
    <property type="evidence" value="ECO:0007669"/>
    <property type="project" value="UniProtKB-KW"/>
</dbReference>
<evidence type="ECO:0000259" key="12">
    <source>
        <dbReference type="Pfam" id="PF03007"/>
    </source>
</evidence>
<comment type="caution">
    <text evidence="14">The sequence shown here is derived from an EMBL/GenBank/DDBJ whole genome shotgun (WGS) entry which is preliminary data.</text>
</comment>
<reference evidence="14" key="2">
    <citation type="submission" date="2020-09" db="EMBL/GenBank/DDBJ databases">
        <authorList>
            <person name="Sun Q."/>
            <person name="Zhou Y."/>
        </authorList>
    </citation>
    <scope>NUCLEOTIDE SEQUENCE</scope>
    <source>
        <strain evidence="14">CGMCC 1.15478</strain>
    </source>
</reference>
<keyword evidence="7" id="KW-0319">Glycerol metabolism</keyword>
<name>A0A916XA59_9ACTN</name>
<comment type="pathway">
    <text evidence="1">Glycerolipid metabolism; triacylglycerol biosynthesis.</text>
</comment>
<dbReference type="InterPro" id="IPR004255">
    <property type="entry name" value="O-acyltransferase_WSD1_N"/>
</dbReference>
<protein>
    <recommendedName>
        <fullName evidence="4">diacylglycerol O-acyltransferase</fullName>
        <ecNumber evidence="4">2.3.1.20</ecNumber>
    </recommendedName>
</protein>
<dbReference type="AlphaFoldDB" id="A0A916XA59"/>
<dbReference type="Pfam" id="PF06974">
    <property type="entry name" value="WS_DGAT_C"/>
    <property type="match status" value="1"/>
</dbReference>
<keyword evidence="9" id="KW-0012">Acyltransferase</keyword>
<dbReference type="EC" id="2.3.1.20" evidence="4"/>
<dbReference type="GO" id="GO:0051701">
    <property type="term" value="P:biological process involved in interaction with host"/>
    <property type="evidence" value="ECO:0007669"/>
    <property type="project" value="TreeGrafter"/>
</dbReference>
<dbReference type="GO" id="GO:0004144">
    <property type="term" value="F:diacylglycerol O-acyltransferase activity"/>
    <property type="evidence" value="ECO:0007669"/>
    <property type="project" value="UniProtKB-EC"/>
</dbReference>
<evidence type="ECO:0000313" key="14">
    <source>
        <dbReference type="EMBL" id="GGC56663.1"/>
    </source>
</evidence>
<evidence type="ECO:0000256" key="7">
    <source>
        <dbReference type="ARBA" id="ARBA00022798"/>
    </source>
</evidence>
<evidence type="ECO:0000256" key="5">
    <source>
        <dbReference type="ARBA" id="ARBA00022516"/>
    </source>
</evidence>
<evidence type="ECO:0000256" key="2">
    <source>
        <dbReference type="ARBA" id="ARBA00005189"/>
    </source>
</evidence>
<sequence>MRKLDNTSSLLHHMSESMPRRNMASLYVFDAAGAEHVPTTEVELADYVTARISHHQIFDHVISPAPLGLGNAAWTADQHFDVRNHISWHELSGSGSWTDLCRDFVRLAETPLPHGRPPWHISAMRVAHGDSSIPTGAIGVILRVEHAAMDGASLVAFARTLFPDTSAAAVQVPVEAQTLTAARPSVAGAVRELPARAATAARHARSAVSAITKPKTSPANKVTTALPPEEMAATEFTERVFDATTVSLEDCQKIRQLVPGSTINDVALSVVAGALRRYLQTYAEVPDKPLLCAITVALQKHGHQRAAGSTEHVGNDITGALLPIGTHIADPRERLRQIHQTSSTTKQRLQLGPQVHIENIIRAIPPGILAALARRIPAKQPIHATSVVNVPRGRNPMYFGDARAIRTHGLPLLNPRAPVAHHVTSLEDRLGIAFVADRSSLANPEAYRVALIDSFNEHLSASAT</sequence>
<evidence type="ECO:0000256" key="1">
    <source>
        <dbReference type="ARBA" id="ARBA00004771"/>
    </source>
</evidence>
<evidence type="ECO:0000256" key="9">
    <source>
        <dbReference type="ARBA" id="ARBA00023315"/>
    </source>
</evidence>
<dbReference type="Proteomes" id="UP000641514">
    <property type="component" value="Unassembled WGS sequence"/>
</dbReference>
<dbReference type="Pfam" id="PF03007">
    <property type="entry name" value="WS_DGAT_cat"/>
    <property type="match status" value="1"/>
</dbReference>
<dbReference type="InterPro" id="IPR009721">
    <property type="entry name" value="O-acyltransferase_WSD1_C"/>
</dbReference>
<proteinExistence type="inferred from homology"/>
<evidence type="ECO:0000256" key="11">
    <source>
        <dbReference type="SAM" id="MobiDB-lite"/>
    </source>
</evidence>
<dbReference type="GO" id="GO:0071731">
    <property type="term" value="P:response to nitric oxide"/>
    <property type="evidence" value="ECO:0007669"/>
    <property type="project" value="TreeGrafter"/>
</dbReference>
<evidence type="ECO:0000256" key="10">
    <source>
        <dbReference type="ARBA" id="ARBA00048109"/>
    </source>
</evidence>
<dbReference type="GO" id="GO:0005886">
    <property type="term" value="C:plasma membrane"/>
    <property type="evidence" value="ECO:0007669"/>
    <property type="project" value="TreeGrafter"/>
</dbReference>
<feature type="region of interest" description="Disordered" evidence="11">
    <location>
        <begin position="204"/>
        <end position="223"/>
    </location>
</feature>
<keyword evidence="5" id="KW-0444">Lipid biosynthesis</keyword>
<evidence type="ECO:0000313" key="15">
    <source>
        <dbReference type="Proteomes" id="UP000641514"/>
    </source>
</evidence>
<dbReference type="GO" id="GO:0001666">
    <property type="term" value="P:response to hypoxia"/>
    <property type="evidence" value="ECO:0007669"/>
    <property type="project" value="TreeGrafter"/>
</dbReference>
<comment type="catalytic activity">
    <reaction evidence="10">
        <text>an acyl-CoA + a 1,2-diacyl-sn-glycerol = a triacyl-sn-glycerol + CoA</text>
        <dbReference type="Rhea" id="RHEA:10868"/>
        <dbReference type="ChEBI" id="CHEBI:17815"/>
        <dbReference type="ChEBI" id="CHEBI:57287"/>
        <dbReference type="ChEBI" id="CHEBI:58342"/>
        <dbReference type="ChEBI" id="CHEBI:64615"/>
        <dbReference type="EC" id="2.3.1.20"/>
    </reaction>
</comment>
<evidence type="ECO:0000256" key="4">
    <source>
        <dbReference type="ARBA" id="ARBA00013244"/>
    </source>
</evidence>
<keyword evidence="8" id="KW-0443">Lipid metabolism</keyword>
<keyword evidence="6" id="KW-0808">Transferase</keyword>
<dbReference type="InterPro" id="IPR045034">
    <property type="entry name" value="O-acyltransferase_WSD1-like"/>
</dbReference>
<feature type="compositionally biased region" description="Polar residues" evidence="11">
    <location>
        <begin position="214"/>
        <end position="223"/>
    </location>
</feature>
<comment type="pathway">
    <text evidence="2">Lipid metabolism.</text>
</comment>
<feature type="domain" description="O-acyltransferase WSD1-like N-terminal" evidence="12">
    <location>
        <begin position="22"/>
        <end position="267"/>
    </location>
</feature>
<feature type="domain" description="O-acyltransferase WSD1 C-terminal" evidence="13">
    <location>
        <begin position="314"/>
        <end position="457"/>
    </location>
</feature>
<evidence type="ECO:0000256" key="6">
    <source>
        <dbReference type="ARBA" id="ARBA00022679"/>
    </source>
</evidence>
<keyword evidence="15" id="KW-1185">Reference proteome</keyword>
<evidence type="ECO:0000259" key="13">
    <source>
        <dbReference type="Pfam" id="PF06974"/>
    </source>
</evidence>
<organism evidence="14 15">
    <name type="scientific">Hoyosella rhizosphaerae</name>
    <dbReference type="NCBI Taxonomy" id="1755582"/>
    <lineage>
        <taxon>Bacteria</taxon>
        <taxon>Bacillati</taxon>
        <taxon>Actinomycetota</taxon>
        <taxon>Actinomycetes</taxon>
        <taxon>Mycobacteriales</taxon>
        <taxon>Hoyosellaceae</taxon>
        <taxon>Hoyosella</taxon>
    </lineage>
</organism>